<dbReference type="AlphaFoldDB" id="A0A316GV02"/>
<name>A0A316GV02_9SPHI</name>
<comment type="caution">
    <text evidence="1">The sequence shown here is derived from an EMBL/GenBank/DDBJ whole genome shotgun (WGS) entry which is preliminary data.</text>
</comment>
<gene>
    <name evidence="1" type="ORF">LX99_04798</name>
</gene>
<keyword evidence="2" id="KW-1185">Reference proteome</keyword>
<evidence type="ECO:0008006" key="3">
    <source>
        <dbReference type="Google" id="ProtNLM"/>
    </source>
</evidence>
<dbReference type="Pfam" id="PF19514">
    <property type="entry name" value="MobC_2"/>
    <property type="match status" value="1"/>
</dbReference>
<sequence>MDEVKDDKNGKFAIGRSQVVNFRLTGEEHEKLLSAWKRTTLRKLSAYIRQLLFGRVLTVKTRNVSVDELVAELVLLKKELNAIGVNFNQAVHKLHTLDHAPQMQDWLRRWDADKAVLLGKLDAIYEQLASIETVWLQ</sequence>
<organism evidence="1 2">
    <name type="scientific">Mucilaginibacter oryzae</name>
    <dbReference type="NCBI Taxonomy" id="468058"/>
    <lineage>
        <taxon>Bacteria</taxon>
        <taxon>Pseudomonadati</taxon>
        <taxon>Bacteroidota</taxon>
        <taxon>Sphingobacteriia</taxon>
        <taxon>Sphingobacteriales</taxon>
        <taxon>Sphingobacteriaceae</taxon>
        <taxon>Mucilaginibacter</taxon>
    </lineage>
</organism>
<evidence type="ECO:0000313" key="2">
    <source>
        <dbReference type="Proteomes" id="UP000245678"/>
    </source>
</evidence>
<dbReference type="RefSeq" id="WP_109610523.1">
    <property type="nucleotide sequence ID" value="NZ_QGHA01000017.1"/>
</dbReference>
<reference evidence="1 2" key="1">
    <citation type="submission" date="2018-05" db="EMBL/GenBank/DDBJ databases">
        <title>Genomic Encyclopedia of Archaeal and Bacterial Type Strains, Phase II (KMG-II): from individual species to whole genera.</title>
        <authorList>
            <person name="Goeker M."/>
        </authorList>
    </citation>
    <scope>NUCLEOTIDE SEQUENCE [LARGE SCALE GENOMIC DNA]</scope>
    <source>
        <strain evidence="1 2">DSM 19975</strain>
    </source>
</reference>
<proteinExistence type="predicted"/>
<accession>A0A316GV02</accession>
<evidence type="ECO:0000313" key="1">
    <source>
        <dbReference type="EMBL" id="PWK68274.1"/>
    </source>
</evidence>
<protein>
    <recommendedName>
        <fullName evidence="3">Mobilization protein MobC</fullName>
    </recommendedName>
</protein>
<dbReference type="InterPro" id="IPR045788">
    <property type="entry name" value="MobC_2"/>
</dbReference>
<dbReference type="Proteomes" id="UP000245678">
    <property type="component" value="Unassembled WGS sequence"/>
</dbReference>
<dbReference type="EMBL" id="QGHA01000017">
    <property type="protein sequence ID" value="PWK68274.1"/>
    <property type="molecule type" value="Genomic_DNA"/>
</dbReference>